<dbReference type="InterPro" id="IPR050238">
    <property type="entry name" value="DNA_Rep/Repair_Clamp_Loader"/>
</dbReference>
<dbReference type="STRING" id="690879.TSACC_22557"/>
<keyword evidence="2" id="KW-1185">Reference proteome</keyword>
<dbReference type="InterPro" id="IPR027417">
    <property type="entry name" value="P-loop_NTPase"/>
</dbReference>
<evidence type="ECO:0000313" key="2">
    <source>
        <dbReference type="Proteomes" id="UP000076023"/>
    </source>
</evidence>
<accession>A0A146GA43</accession>
<sequence length="319" mass="35022">MAFSHQTAFERLQSAHANGRLAHAYLITGPIGSGKRELALALAGMILGCRADEVPHHPDAHFVQPESKSRRIVIDQIRELEQAIQRKPLISSNKAVIISDAERMQPQAANAFLKTLEEPPPGSLILLLSALPEAILETVLSRCVETSLRPTSAMVAAPEHAPIISALEQALLQPHPPTAGDAFRFTRVVQALIVSAKERISDENDSLLKQETSKYKQASEGSSWLQERAEQVKAMTEAGSVRERDRILQIVVDVLGQALRVQHGATATHASIQKLADKYPPTNILKRLDAMETLRRRLALGVQEALSLEGSFLEMIMIK</sequence>
<dbReference type="Proteomes" id="UP000076023">
    <property type="component" value="Unassembled WGS sequence"/>
</dbReference>
<dbReference type="EMBL" id="BDCO01000002">
    <property type="protein sequence ID" value="GAT34133.1"/>
    <property type="molecule type" value="Genomic_DNA"/>
</dbReference>
<dbReference type="FunCoup" id="A0A146GA43">
    <property type="interactions" value="148"/>
</dbReference>
<comment type="caution">
    <text evidence="1">The sequence shown here is derived from an EMBL/GenBank/DDBJ whole genome shotgun (WGS) entry which is preliminary data.</text>
</comment>
<protein>
    <submittedName>
        <fullName evidence="1">DNA polymerase-3 subunit delta</fullName>
    </submittedName>
</protein>
<dbReference type="SUPFAM" id="SSF52540">
    <property type="entry name" value="P-loop containing nucleoside triphosphate hydrolases"/>
    <property type="match status" value="1"/>
</dbReference>
<proteinExistence type="predicted"/>
<dbReference type="PANTHER" id="PTHR11669">
    <property type="entry name" value="REPLICATION FACTOR C / DNA POLYMERASE III GAMMA-TAU SUBUNIT"/>
    <property type="match status" value="1"/>
</dbReference>
<dbReference type="PANTHER" id="PTHR11669:SF8">
    <property type="entry name" value="DNA POLYMERASE III SUBUNIT DELTA"/>
    <property type="match status" value="1"/>
</dbReference>
<dbReference type="AlphaFoldDB" id="A0A146GA43"/>
<name>A0A146GA43_TERSA</name>
<evidence type="ECO:0000313" key="1">
    <source>
        <dbReference type="EMBL" id="GAT34133.1"/>
    </source>
</evidence>
<gene>
    <name evidence="1" type="ORF">TSACC_22557</name>
</gene>
<dbReference type="Pfam" id="PF13177">
    <property type="entry name" value="DNA_pol3_delta2"/>
    <property type="match status" value="1"/>
</dbReference>
<dbReference type="Gene3D" id="3.40.50.300">
    <property type="entry name" value="P-loop containing nucleotide triphosphate hydrolases"/>
    <property type="match status" value="1"/>
</dbReference>
<dbReference type="RefSeq" id="WP_075079794.1">
    <property type="nucleotide sequence ID" value="NZ_BDCO01000002.1"/>
</dbReference>
<reference evidence="2" key="1">
    <citation type="journal article" date="2017" name="Genome Announc.">
        <title>Draft Genome Sequence of Terrimicrobium sacchariphilum NM-5T, a Facultative Anaerobic Soil Bacterium of the Class Spartobacteria.</title>
        <authorList>
            <person name="Qiu Y.L."/>
            <person name="Tourlousse D.M."/>
            <person name="Matsuura N."/>
            <person name="Ohashi A."/>
            <person name="Sekiguchi Y."/>
        </authorList>
    </citation>
    <scope>NUCLEOTIDE SEQUENCE [LARGE SCALE GENOMIC DNA]</scope>
    <source>
        <strain evidence="2">NM-5</strain>
    </source>
</reference>
<organism evidence="1 2">
    <name type="scientific">Terrimicrobium sacchariphilum</name>
    <dbReference type="NCBI Taxonomy" id="690879"/>
    <lineage>
        <taxon>Bacteria</taxon>
        <taxon>Pseudomonadati</taxon>
        <taxon>Verrucomicrobiota</taxon>
        <taxon>Terrimicrobiia</taxon>
        <taxon>Terrimicrobiales</taxon>
        <taxon>Terrimicrobiaceae</taxon>
        <taxon>Terrimicrobium</taxon>
    </lineage>
</organism>
<dbReference type="InParanoid" id="A0A146GA43"/>
<dbReference type="GO" id="GO:0006261">
    <property type="term" value="P:DNA-templated DNA replication"/>
    <property type="evidence" value="ECO:0007669"/>
    <property type="project" value="TreeGrafter"/>
</dbReference>